<dbReference type="EMBL" id="VYYT01000222">
    <property type="protein sequence ID" value="KAK2755169.1"/>
    <property type="molecule type" value="Genomic_DNA"/>
</dbReference>
<gene>
    <name evidence="2" type="ORF">CKAH01_01061</name>
</gene>
<protein>
    <submittedName>
        <fullName evidence="2">Uncharacterized protein</fullName>
    </submittedName>
</protein>
<comment type="caution">
    <text evidence="2">The sequence shown here is derived from an EMBL/GenBank/DDBJ whole genome shotgun (WGS) entry which is preliminary data.</text>
</comment>
<name>A0AAE0D543_COLKA</name>
<dbReference type="AlphaFoldDB" id="A0AAE0D543"/>
<proteinExistence type="predicted"/>
<keyword evidence="3" id="KW-1185">Reference proteome</keyword>
<evidence type="ECO:0000256" key="1">
    <source>
        <dbReference type="SAM" id="MobiDB-lite"/>
    </source>
</evidence>
<evidence type="ECO:0000313" key="2">
    <source>
        <dbReference type="EMBL" id="KAK2755169.1"/>
    </source>
</evidence>
<evidence type="ECO:0000313" key="3">
    <source>
        <dbReference type="Proteomes" id="UP001281614"/>
    </source>
</evidence>
<reference evidence="2" key="1">
    <citation type="submission" date="2023-02" db="EMBL/GenBank/DDBJ databases">
        <title>Colletotrichum kahawae CIFC_Que2 genome sequencing and assembly.</title>
        <authorList>
            <person name="Baroncelli R."/>
        </authorList>
    </citation>
    <scope>NUCLEOTIDE SEQUENCE</scope>
    <source>
        <strain evidence="2">CIFC_Que2</strain>
    </source>
</reference>
<sequence>MGRYPFRTPGIRAGDGGNIQQNDVNRMEPAEVNQALAVRPKKPTPAR</sequence>
<accession>A0AAE0D543</accession>
<dbReference type="Proteomes" id="UP001281614">
    <property type="component" value="Unassembled WGS sequence"/>
</dbReference>
<organism evidence="2 3">
    <name type="scientific">Colletotrichum kahawae</name>
    <name type="common">Coffee berry disease fungus</name>
    <dbReference type="NCBI Taxonomy" id="34407"/>
    <lineage>
        <taxon>Eukaryota</taxon>
        <taxon>Fungi</taxon>
        <taxon>Dikarya</taxon>
        <taxon>Ascomycota</taxon>
        <taxon>Pezizomycotina</taxon>
        <taxon>Sordariomycetes</taxon>
        <taxon>Hypocreomycetidae</taxon>
        <taxon>Glomerellales</taxon>
        <taxon>Glomerellaceae</taxon>
        <taxon>Colletotrichum</taxon>
        <taxon>Colletotrichum gloeosporioides species complex</taxon>
    </lineage>
</organism>
<feature type="region of interest" description="Disordered" evidence="1">
    <location>
        <begin position="1"/>
        <end position="25"/>
    </location>
</feature>